<dbReference type="AlphaFoldDB" id="A0A023CZ15"/>
<keyword evidence="2" id="KW-1185">Reference proteome</keyword>
<name>A0A023CZ15_9LACO</name>
<evidence type="ECO:0008006" key="3">
    <source>
        <dbReference type="Google" id="ProtNLM"/>
    </source>
</evidence>
<dbReference type="InterPro" id="IPR047727">
    <property type="entry name" value="Sce7725-like"/>
</dbReference>
<sequence length="308" mass="35713">MYFPLLRGKQNELLALRELLEENSLSKEILPIIEPIKPSATFRLLLNHFQDKTRELMVIQNTNLTNYVGFDNDEVSEIKAEDNFIPTYYIKKDEDLNLMNKEKAYNALILGKKAKVDVGKILDSKLYLIVNTQNRTIRDLLRANVEKLVELNDSFDKQKRNQDYEQENDEVFSEEHLYYKKDGFLGFSDYSIVGEEFIDAGFAPKAVAIHIVYFDKDNKLRIRHFVSDSNDDIFNPAGKFAEALKKLIDWYAGNSFDRKNDSNALREFKKLNDAGTYPGLGVIKKLSIKHHLEIMGKFLEGQKNELLQ</sequence>
<evidence type="ECO:0000313" key="2">
    <source>
        <dbReference type="Proteomes" id="UP000050961"/>
    </source>
</evidence>
<protein>
    <recommendedName>
        <fullName evidence="3">SepS16B protein</fullName>
    </recommendedName>
</protein>
<comment type="caution">
    <text evidence="1">The sequence shown here is derived from an EMBL/GenBank/DDBJ whole genome shotgun (WGS) entry which is preliminary data.</text>
</comment>
<proteinExistence type="predicted"/>
<organism evidence="1 2">
    <name type="scientific">Liquorilactobacillus sucicola DSM 21376 = JCM 15457</name>
    <dbReference type="NCBI Taxonomy" id="1423806"/>
    <lineage>
        <taxon>Bacteria</taxon>
        <taxon>Bacillati</taxon>
        <taxon>Bacillota</taxon>
        <taxon>Bacilli</taxon>
        <taxon>Lactobacillales</taxon>
        <taxon>Lactobacillaceae</taxon>
        <taxon>Liquorilactobacillus</taxon>
    </lineage>
</organism>
<dbReference type="eggNOG" id="ENOG502ZAXQ">
    <property type="taxonomic scope" value="Bacteria"/>
</dbReference>
<dbReference type="PATRIC" id="fig|1423806.3.peg.853"/>
<dbReference type="RefSeq" id="WP_034989056.1">
    <property type="nucleotide sequence ID" value="NZ_AYZF01000002.1"/>
</dbReference>
<dbReference type="Proteomes" id="UP000050961">
    <property type="component" value="Unassembled WGS sequence"/>
</dbReference>
<dbReference type="STRING" id="1423806.FD15_GL000840"/>
<dbReference type="OrthoDB" id="8910160at2"/>
<evidence type="ECO:0000313" key="1">
    <source>
        <dbReference type="EMBL" id="KRN07554.1"/>
    </source>
</evidence>
<dbReference type="EMBL" id="AYZF01000002">
    <property type="protein sequence ID" value="KRN07554.1"/>
    <property type="molecule type" value="Genomic_DNA"/>
</dbReference>
<dbReference type="NCBIfam" id="NF033831">
    <property type="entry name" value="sce7725_fam"/>
    <property type="match status" value="1"/>
</dbReference>
<reference evidence="1 2" key="1">
    <citation type="journal article" date="2015" name="Genome Announc.">
        <title>Expanding the biotechnology potential of lactobacilli through comparative genomics of 213 strains and associated genera.</title>
        <authorList>
            <person name="Sun Z."/>
            <person name="Harris H.M."/>
            <person name="McCann A."/>
            <person name="Guo C."/>
            <person name="Argimon S."/>
            <person name="Zhang W."/>
            <person name="Yang X."/>
            <person name="Jeffery I.B."/>
            <person name="Cooney J.C."/>
            <person name="Kagawa T.F."/>
            <person name="Liu W."/>
            <person name="Song Y."/>
            <person name="Salvetti E."/>
            <person name="Wrobel A."/>
            <person name="Rasinkangas P."/>
            <person name="Parkhill J."/>
            <person name="Rea M.C."/>
            <person name="O'Sullivan O."/>
            <person name="Ritari J."/>
            <person name="Douillard F.P."/>
            <person name="Paul Ross R."/>
            <person name="Yang R."/>
            <person name="Briner A.E."/>
            <person name="Felis G.E."/>
            <person name="de Vos W.M."/>
            <person name="Barrangou R."/>
            <person name="Klaenhammer T.R."/>
            <person name="Caufield P.W."/>
            <person name="Cui Y."/>
            <person name="Zhang H."/>
            <person name="O'Toole P.W."/>
        </authorList>
    </citation>
    <scope>NUCLEOTIDE SEQUENCE [LARGE SCALE GENOMIC DNA]</scope>
    <source>
        <strain evidence="1 2">DSM 21376</strain>
    </source>
</reference>
<gene>
    <name evidence="1" type="ORF">FD15_GL000840</name>
</gene>
<accession>A0A023CZ15</accession>